<dbReference type="GO" id="GO:1990698">
    <property type="term" value="F:palmitoleoyltransferase activity"/>
    <property type="evidence" value="ECO:0007669"/>
    <property type="project" value="UniProtKB-EC"/>
</dbReference>
<evidence type="ECO:0000256" key="11">
    <source>
        <dbReference type="ARBA" id="ARBA00047978"/>
    </source>
</evidence>
<feature type="transmembrane region" description="Helical" evidence="13">
    <location>
        <begin position="428"/>
        <end position="447"/>
    </location>
</feature>
<comment type="catalytic activity">
    <reaction evidence="11">
        <text>[Wnt protein]-L-serine + (9Z)-hexadecenoyl-CoA = [Wnt protein]-O-(9Z)-hexadecenoyl-L-serine + CoA</text>
        <dbReference type="Rhea" id="RHEA:45336"/>
        <dbReference type="Rhea" id="RHEA-COMP:11170"/>
        <dbReference type="Rhea" id="RHEA-COMP:11171"/>
        <dbReference type="ChEBI" id="CHEBI:29999"/>
        <dbReference type="ChEBI" id="CHEBI:57287"/>
        <dbReference type="ChEBI" id="CHEBI:61540"/>
        <dbReference type="ChEBI" id="CHEBI:85189"/>
        <dbReference type="EC" id="2.3.1.250"/>
    </reaction>
</comment>
<keyword evidence="3" id="KW-0879">Wnt signaling pathway</keyword>
<dbReference type="GO" id="GO:0061355">
    <property type="term" value="P:Wnt protein secretion"/>
    <property type="evidence" value="ECO:0007669"/>
    <property type="project" value="TreeGrafter"/>
</dbReference>
<feature type="transmembrane region" description="Helical" evidence="13">
    <location>
        <begin position="296"/>
        <end position="314"/>
    </location>
</feature>
<keyword evidence="15" id="KW-1185">Reference proteome</keyword>
<dbReference type="InterPro" id="IPR049941">
    <property type="entry name" value="LPLAT_7/PORCN-like"/>
</dbReference>
<dbReference type="EMBL" id="BDGG01000008">
    <property type="protein sequence ID" value="GAV02252.1"/>
    <property type="molecule type" value="Genomic_DNA"/>
</dbReference>
<evidence type="ECO:0000256" key="2">
    <source>
        <dbReference type="ARBA" id="ARBA00022679"/>
    </source>
</evidence>
<dbReference type="OrthoDB" id="5968863at2759"/>
<evidence type="ECO:0000256" key="7">
    <source>
        <dbReference type="ARBA" id="ARBA00023315"/>
    </source>
</evidence>
<accession>A0A1D1VKV7</accession>
<evidence type="ECO:0000256" key="10">
    <source>
        <dbReference type="ARBA" id="ARBA00040371"/>
    </source>
</evidence>
<feature type="transmembrane region" description="Helical" evidence="13">
    <location>
        <begin position="75"/>
        <end position="92"/>
    </location>
</feature>
<evidence type="ECO:0000313" key="15">
    <source>
        <dbReference type="Proteomes" id="UP000186922"/>
    </source>
</evidence>
<evidence type="ECO:0000256" key="12">
    <source>
        <dbReference type="SAM" id="MobiDB-lite"/>
    </source>
</evidence>
<protein>
    <recommendedName>
        <fullName evidence="10">Protein-serine O-palmitoleoyltransferase porcupine</fullName>
        <ecNumber evidence="9">2.3.1.250</ecNumber>
    </recommendedName>
</protein>
<evidence type="ECO:0000256" key="3">
    <source>
        <dbReference type="ARBA" id="ARBA00022687"/>
    </source>
</evidence>
<evidence type="ECO:0000256" key="8">
    <source>
        <dbReference type="ARBA" id="ARBA00038269"/>
    </source>
</evidence>
<evidence type="ECO:0000256" key="1">
    <source>
        <dbReference type="ARBA" id="ARBA00004141"/>
    </source>
</evidence>
<evidence type="ECO:0000256" key="4">
    <source>
        <dbReference type="ARBA" id="ARBA00022692"/>
    </source>
</evidence>
<dbReference type="EC" id="2.3.1.250" evidence="9"/>
<name>A0A1D1VKV7_RAMVA</name>
<evidence type="ECO:0000313" key="14">
    <source>
        <dbReference type="EMBL" id="GAV02252.1"/>
    </source>
</evidence>
<feature type="transmembrane region" description="Helical" evidence="13">
    <location>
        <begin position="349"/>
        <end position="371"/>
    </location>
</feature>
<sequence length="491" mass="56094">MDVADFLNYPSYLDDDYEDEDDSGPHEAEEDLEHFIQDVEIAPDIADAYDVGDMTAFELWTDCTSAVVDQTVKSVQSSVMIVFFLLLMHLLLPRRASWRNSVVHLLVAGSGYSSMVRYFHRLHRVGLTSTFVLFVSLGWLLLMALRSIVGGRVRGFICSAVATVVLFLCDRVTDPTTTHELRGVQMIFLMKLMSLTFDNYRPLATFEGITEYFAYVLLPANSIFGPWISLAEYRKWCQSDVRGFFFFVTQLWSHFRSCGVALFFLLSSACFAEWIIPEAMSSRWMIAYRSAISFRFSHYFACYLSESLMALGGFQDVMVTKPLKIELPRSLVDVVKYWNIPMRNWLREYVFVNVKHVAGVPLALFATYAASSLLHGFNFQLSAVLLSLAFFTYVEHELRRKLALHLDACIEARACRDCNHRYRASHPYVFLTNLAFGLLAMVNLAYLGDVFDSSSNAEAGYDYLHTLTKWSQLQFAGHYIMTVCYGIQLLL</sequence>
<keyword evidence="7" id="KW-0012">Acyltransferase</keyword>
<dbReference type="GO" id="GO:0016020">
    <property type="term" value="C:membrane"/>
    <property type="evidence" value="ECO:0007669"/>
    <property type="project" value="UniProtKB-SubCell"/>
</dbReference>
<gene>
    <name evidence="14" type="primary">RvY_12843-1</name>
    <name evidence="14" type="synonym">RvY_12843.1</name>
    <name evidence="14" type="ORF">RvY_12843</name>
</gene>
<keyword evidence="6 13" id="KW-0472">Membrane</keyword>
<dbReference type="InterPro" id="IPR004299">
    <property type="entry name" value="MBOAT_fam"/>
</dbReference>
<evidence type="ECO:0000256" key="13">
    <source>
        <dbReference type="SAM" id="Phobius"/>
    </source>
</evidence>
<comment type="subcellular location">
    <subcellularLocation>
        <location evidence="1">Membrane</location>
        <topology evidence="1">Multi-pass membrane protein</topology>
    </subcellularLocation>
</comment>
<comment type="caution">
    <text evidence="14">The sequence shown here is derived from an EMBL/GenBank/DDBJ whole genome shotgun (WGS) entry which is preliminary data.</text>
</comment>
<dbReference type="STRING" id="947166.A0A1D1VKV7"/>
<evidence type="ECO:0000256" key="6">
    <source>
        <dbReference type="ARBA" id="ARBA00023136"/>
    </source>
</evidence>
<dbReference type="GO" id="GO:0017147">
    <property type="term" value="F:Wnt-protein binding"/>
    <property type="evidence" value="ECO:0007669"/>
    <property type="project" value="TreeGrafter"/>
</dbReference>
<keyword evidence="4 13" id="KW-0812">Transmembrane</keyword>
<feature type="transmembrane region" description="Helical" evidence="13">
    <location>
        <begin position="212"/>
        <end position="233"/>
    </location>
</feature>
<keyword evidence="2" id="KW-0808">Transferase</keyword>
<evidence type="ECO:0000256" key="9">
    <source>
        <dbReference type="ARBA" id="ARBA00038867"/>
    </source>
</evidence>
<keyword evidence="5 13" id="KW-1133">Transmembrane helix</keyword>
<organism evidence="14 15">
    <name type="scientific">Ramazzottius varieornatus</name>
    <name type="common">Water bear</name>
    <name type="synonym">Tardigrade</name>
    <dbReference type="NCBI Taxonomy" id="947166"/>
    <lineage>
        <taxon>Eukaryota</taxon>
        <taxon>Metazoa</taxon>
        <taxon>Ecdysozoa</taxon>
        <taxon>Tardigrada</taxon>
        <taxon>Eutardigrada</taxon>
        <taxon>Parachela</taxon>
        <taxon>Hypsibioidea</taxon>
        <taxon>Ramazzottiidae</taxon>
        <taxon>Ramazzottius</taxon>
    </lineage>
</organism>
<dbReference type="GO" id="GO:0005783">
    <property type="term" value="C:endoplasmic reticulum"/>
    <property type="evidence" value="ECO:0007669"/>
    <property type="project" value="TreeGrafter"/>
</dbReference>
<dbReference type="PANTHER" id="PTHR13906:SF12">
    <property type="entry name" value="PROTEIN-SERINE O-PALMITOLEOYLTRANSFERASE PORCUPINE"/>
    <property type="match status" value="1"/>
</dbReference>
<proteinExistence type="inferred from homology"/>
<dbReference type="Pfam" id="PF03062">
    <property type="entry name" value="MBOAT"/>
    <property type="match status" value="1"/>
</dbReference>
<evidence type="ECO:0000256" key="5">
    <source>
        <dbReference type="ARBA" id="ARBA00022989"/>
    </source>
</evidence>
<dbReference type="AlphaFoldDB" id="A0A1D1VKV7"/>
<reference evidence="14 15" key="1">
    <citation type="journal article" date="2016" name="Nat. Commun.">
        <title>Extremotolerant tardigrade genome and improved radiotolerance of human cultured cells by tardigrade-unique protein.</title>
        <authorList>
            <person name="Hashimoto T."/>
            <person name="Horikawa D.D."/>
            <person name="Saito Y."/>
            <person name="Kuwahara H."/>
            <person name="Kozuka-Hata H."/>
            <person name="Shin-I T."/>
            <person name="Minakuchi Y."/>
            <person name="Ohishi K."/>
            <person name="Motoyama A."/>
            <person name="Aizu T."/>
            <person name="Enomoto A."/>
            <person name="Kondo K."/>
            <person name="Tanaka S."/>
            <person name="Hara Y."/>
            <person name="Koshikawa S."/>
            <person name="Sagara H."/>
            <person name="Miura T."/>
            <person name="Yokobori S."/>
            <person name="Miyagawa K."/>
            <person name="Suzuki Y."/>
            <person name="Kubo T."/>
            <person name="Oyama M."/>
            <person name="Kohara Y."/>
            <person name="Fujiyama A."/>
            <person name="Arakawa K."/>
            <person name="Katayama T."/>
            <person name="Toyoda A."/>
            <person name="Kunieda T."/>
        </authorList>
    </citation>
    <scope>NUCLEOTIDE SEQUENCE [LARGE SCALE GENOMIC DNA]</scope>
    <source>
        <strain evidence="14 15">YOKOZUNA-1</strain>
    </source>
</reference>
<comment type="similarity">
    <text evidence="8">Belongs to the membrane-bound acyltransferase family. Porcupine subfamily.</text>
</comment>
<feature type="transmembrane region" description="Helical" evidence="13">
    <location>
        <begin position="125"/>
        <end position="145"/>
    </location>
</feature>
<dbReference type="GO" id="GO:0016055">
    <property type="term" value="P:Wnt signaling pathway"/>
    <property type="evidence" value="ECO:0007669"/>
    <property type="project" value="UniProtKB-KW"/>
</dbReference>
<feature type="region of interest" description="Disordered" evidence="12">
    <location>
        <begin position="9"/>
        <end position="28"/>
    </location>
</feature>
<dbReference type="GO" id="GO:0030258">
    <property type="term" value="P:lipid modification"/>
    <property type="evidence" value="ECO:0007669"/>
    <property type="project" value="TreeGrafter"/>
</dbReference>
<feature type="transmembrane region" description="Helical" evidence="13">
    <location>
        <begin position="377"/>
        <end position="394"/>
    </location>
</feature>
<dbReference type="PANTHER" id="PTHR13906">
    <property type="entry name" value="PORCUPINE"/>
    <property type="match status" value="1"/>
</dbReference>
<feature type="compositionally biased region" description="Acidic residues" evidence="12">
    <location>
        <begin position="13"/>
        <end position="22"/>
    </location>
</feature>
<dbReference type="Proteomes" id="UP000186922">
    <property type="component" value="Unassembled WGS sequence"/>
</dbReference>
<feature type="transmembrane region" description="Helical" evidence="13">
    <location>
        <begin position="254"/>
        <end position="276"/>
    </location>
</feature>